<evidence type="ECO:0000313" key="2">
    <source>
        <dbReference type="EMBL" id="WTP69331.1"/>
    </source>
</evidence>
<organism evidence="2 3">
    <name type="scientific">[Kitasatospora] papulosa</name>
    <dbReference type="NCBI Taxonomy" id="1464011"/>
    <lineage>
        <taxon>Bacteria</taxon>
        <taxon>Bacillati</taxon>
        <taxon>Actinomycetota</taxon>
        <taxon>Actinomycetes</taxon>
        <taxon>Kitasatosporales</taxon>
        <taxon>Streptomycetaceae</taxon>
        <taxon>Streptomyces</taxon>
    </lineage>
</organism>
<evidence type="ECO:0000313" key="3">
    <source>
        <dbReference type="Proteomes" id="UP001622496"/>
    </source>
</evidence>
<keyword evidence="3" id="KW-1185">Reference proteome</keyword>
<evidence type="ECO:0000256" key="1">
    <source>
        <dbReference type="SAM" id="MobiDB-lite"/>
    </source>
</evidence>
<proteinExistence type="predicted"/>
<dbReference type="Proteomes" id="UP001622496">
    <property type="component" value="Chromosome"/>
</dbReference>
<gene>
    <name evidence="2" type="ORF">OG560_29485</name>
</gene>
<dbReference type="SUPFAM" id="SSF52540">
    <property type="entry name" value="P-loop containing nucleoside triphosphate hydrolases"/>
    <property type="match status" value="1"/>
</dbReference>
<reference evidence="2 3" key="1">
    <citation type="submission" date="2022-10" db="EMBL/GenBank/DDBJ databases">
        <title>The complete genomes of actinobacterial strains from the NBC collection.</title>
        <authorList>
            <person name="Joergensen T.S."/>
            <person name="Alvarez Arevalo M."/>
            <person name="Sterndorff E.B."/>
            <person name="Faurdal D."/>
            <person name="Vuksanovic O."/>
            <person name="Mourched A.-S."/>
            <person name="Charusanti P."/>
            <person name="Shaw S."/>
            <person name="Blin K."/>
            <person name="Weber T."/>
        </authorList>
    </citation>
    <scope>NUCLEOTIDE SEQUENCE [LARGE SCALE GENOMIC DNA]</scope>
    <source>
        <strain evidence="2 3">NBC_00185</strain>
    </source>
</reference>
<sequence>MSRLSNPSGPAARPADTGSTDFTFAAATREKAKARLAIMGVSGSGKTWTGLRLTHGLSPRFAVIDTERGAASKYAGINGVTFDTLQLHSYHPNNLIGALAAAANAGYEAVLVDSLSHFWSGTEGTLEQVDRAAKQRFGNNTFGGWKEGTPLQNAMVDALLSYPGHLVATMRAHTEWSLQTNANGKKEPVRLGTRPEQRRGVEYEFDVVAQMDTENTFTVIKSRCPDLHALVLERPDGADIAKTLLGWLDEGAAGVDPTTYVDRATAKKVTFEQLGELRQEVDARGLQATPLLDPADGTATTLGDYIQARGLALKNGAAS</sequence>
<feature type="region of interest" description="Disordered" evidence="1">
    <location>
        <begin position="1"/>
        <end position="20"/>
    </location>
</feature>
<protein>
    <submittedName>
        <fullName evidence="2">ATP-binding protein</fullName>
    </submittedName>
</protein>
<name>A0ABZ1KEF0_9ACTN</name>
<dbReference type="InterPro" id="IPR027417">
    <property type="entry name" value="P-loop_NTPase"/>
</dbReference>
<keyword evidence="2" id="KW-0067">ATP-binding</keyword>
<dbReference type="GO" id="GO:0005524">
    <property type="term" value="F:ATP binding"/>
    <property type="evidence" value="ECO:0007669"/>
    <property type="project" value="UniProtKB-KW"/>
</dbReference>
<dbReference type="RefSeq" id="WP_406188942.1">
    <property type="nucleotide sequence ID" value="NZ_CP108135.1"/>
</dbReference>
<keyword evidence="2" id="KW-0547">Nucleotide-binding</keyword>
<dbReference type="Pfam" id="PF13479">
    <property type="entry name" value="AAA_24"/>
    <property type="match status" value="1"/>
</dbReference>
<accession>A0ABZ1KEF0</accession>
<dbReference type="EMBL" id="CP108135">
    <property type="protein sequence ID" value="WTP69331.1"/>
    <property type="molecule type" value="Genomic_DNA"/>
</dbReference>